<accession>A0A1T4N2H5</accession>
<dbReference type="STRING" id="115783.SAMN02745119_01498"/>
<proteinExistence type="predicted"/>
<gene>
    <name evidence="1" type="ORF">SAMN02745119_01498</name>
</gene>
<evidence type="ECO:0000313" key="1">
    <source>
        <dbReference type="EMBL" id="SJZ73570.1"/>
    </source>
</evidence>
<name>A0A1T4N2H5_9BACT</name>
<dbReference type="RefSeq" id="WP_078789803.1">
    <property type="nucleotide sequence ID" value="NZ_FUWR01000006.1"/>
</dbReference>
<dbReference type="Proteomes" id="UP000190102">
    <property type="component" value="Unassembled WGS sequence"/>
</dbReference>
<dbReference type="AlphaFoldDB" id="A0A1T4N2H5"/>
<keyword evidence="2" id="KW-1185">Reference proteome</keyword>
<reference evidence="2" key="1">
    <citation type="submission" date="2017-02" db="EMBL/GenBank/DDBJ databases">
        <authorList>
            <person name="Varghese N."/>
            <person name="Submissions S."/>
        </authorList>
    </citation>
    <scope>NUCLEOTIDE SEQUENCE [LARGE SCALE GENOMIC DNA]</scope>
    <source>
        <strain evidence="2">ATCC BAA-34</strain>
    </source>
</reference>
<dbReference type="EMBL" id="FUWR01000006">
    <property type="protein sequence ID" value="SJZ73570.1"/>
    <property type="molecule type" value="Genomic_DNA"/>
</dbReference>
<dbReference type="NCBIfam" id="NF045727">
    <property type="entry name" value="GSU3529_fam"/>
    <property type="match status" value="1"/>
</dbReference>
<dbReference type="OrthoDB" id="9813688at2"/>
<protein>
    <submittedName>
        <fullName evidence="1">Uncharacterized protein</fullName>
    </submittedName>
</protein>
<evidence type="ECO:0000313" key="2">
    <source>
        <dbReference type="Proteomes" id="UP000190102"/>
    </source>
</evidence>
<organism evidence="1 2">
    <name type="scientific">Trichlorobacter thiogenes</name>
    <dbReference type="NCBI Taxonomy" id="115783"/>
    <lineage>
        <taxon>Bacteria</taxon>
        <taxon>Pseudomonadati</taxon>
        <taxon>Thermodesulfobacteriota</taxon>
        <taxon>Desulfuromonadia</taxon>
        <taxon>Geobacterales</taxon>
        <taxon>Geobacteraceae</taxon>
        <taxon>Trichlorobacter</taxon>
    </lineage>
</organism>
<sequence length="82" mass="8991">MTVSEELRAVACEQNRDAELPDSLLAEILAVAETAALPEHEPELKKLIGQLRNFDLYAGTGCFSETCSVKDISETLKRISNP</sequence>